<evidence type="ECO:0000256" key="5">
    <source>
        <dbReference type="ARBA" id="ARBA00022741"/>
    </source>
</evidence>
<evidence type="ECO:0000256" key="2">
    <source>
        <dbReference type="ARBA" id="ARBA00022448"/>
    </source>
</evidence>
<evidence type="ECO:0000259" key="9">
    <source>
        <dbReference type="PROSITE" id="PS50893"/>
    </source>
</evidence>
<feature type="domain" description="ABC transporter" evidence="9">
    <location>
        <begin position="15"/>
        <end position="245"/>
    </location>
</feature>
<dbReference type="Gene3D" id="3.40.50.300">
    <property type="entry name" value="P-loop containing nucleotide triphosphate hydrolases"/>
    <property type="match status" value="1"/>
</dbReference>
<protein>
    <submittedName>
        <fullName evidence="10">ATP-binding cassette domain-containing protein</fullName>
    </submittedName>
</protein>
<reference evidence="10 11" key="1">
    <citation type="journal article" date="2016" name="Antonie Van Leeuwenhoek">
        <title>Dongia soli sp. nov., isolated from soil from Dokdo, Korea.</title>
        <authorList>
            <person name="Kim D.U."/>
            <person name="Lee H."/>
            <person name="Kim H."/>
            <person name="Kim S.G."/>
            <person name="Ka J.O."/>
        </authorList>
    </citation>
    <scope>NUCLEOTIDE SEQUENCE [LARGE SCALE GENOMIC DNA]</scope>
    <source>
        <strain evidence="10 11">D78</strain>
    </source>
</reference>
<dbReference type="InterPro" id="IPR003593">
    <property type="entry name" value="AAA+_ATPase"/>
</dbReference>
<sequence>MTAFDQVAAMSLLSIDRLSVAYEDSAKQPVQALQDVSLDIDAGELVVALGASGCGKTTLLNVMAGFLSPDAGQARFRGEAITGPDADRGVVFQNDALFPWLDVRSNVEFPLRVKDWPKRERADRVDYLLRMVGLSKVANQAIWSLSGGMQQRVGLARALANDPEVLLMDEPLGALDAITRQTMQTLILDLWGRTRKGIFLITHEIEEAVFMATQLIVMSPRPGRIVARKNLDFSRRYLSGEPARRIKSDPAFVATREEVLSLILDSQLDSDRAEGEKSATYITRPKIERLHAAHR</sequence>
<organism evidence="10 11">
    <name type="scientific">Dongia soli</name>
    <dbReference type="NCBI Taxonomy" id="600628"/>
    <lineage>
        <taxon>Bacteria</taxon>
        <taxon>Pseudomonadati</taxon>
        <taxon>Pseudomonadota</taxon>
        <taxon>Alphaproteobacteria</taxon>
        <taxon>Rhodospirillales</taxon>
        <taxon>Dongiaceae</taxon>
        <taxon>Dongia</taxon>
    </lineage>
</organism>
<evidence type="ECO:0000256" key="7">
    <source>
        <dbReference type="ARBA" id="ARBA00022967"/>
    </source>
</evidence>
<keyword evidence="7" id="KW-1278">Translocase</keyword>
<dbReference type="Pfam" id="PF00005">
    <property type="entry name" value="ABC_tran"/>
    <property type="match status" value="1"/>
</dbReference>
<dbReference type="InterPro" id="IPR003439">
    <property type="entry name" value="ABC_transporter-like_ATP-bd"/>
</dbReference>
<dbReference type="CDD" id="cd03293">
    <property type="entry name" value="ABC_NrtD_SsuB_transporters"/>
    <property type="match status" value="1"/>
</dbReference>
<evidence type="ECO:0000256" key="6">
    <source>
        <dbReference type="ARBA" id="ARBA00022840"/>
    </source>
</evidence>
<evidence type="ECO:0000256" key="8">
    <source>
        <dbReference type="ARBA" id="ARBA00023136"/>
    </source>
</evidence>
<keyword evidence="3" id="KW-1003">Cell membrane</keyword>
<keyword evidence="2" id="KW-0813">Transport</keyword>
<evidence type="ECO:0000256" key="3">
    <source>
        <dbReference type="ARBA" id="ARBA00022475"/>
    </source>
</evidence>
<dbReference type="InterPro" id="IPR027417">
    <property type="entry name" value="P-loop_NTPase"/>
</dbReference>
<dbReference type="PROSITE" id="PS50893">
    <property type="entry name" value="ABC_TRANSPORTER_2"/>
    <property type="match status" value="1"/>
</dbReference>
<proteinExistence type="inferred from homology"/>
<evidence type="ECO:0000256" key="4">
    <source>
        <dbReference type="ARBA" id="ARBA00022519"/>
    </source>
</evidence>
<evidence type="ECO:0000313" key="11">
    <source>
        <dbReference type="Proteomes" id="UP001279642"/>
    </source>
</evidence>
<dbReference type="EMBL" id="JAXCLW010000002">
    <property type="protein sequence ID" value="MDY0883330.1"/>
    <property type="molecule type" value="Genomic_DNA"/>
</dbReference>
<evidence type="ECO:0000256" key="1">
    <source>
        <dbReference type="ARBA" id="ARBA00005417"/>
    </source>
</evidence>
<evidence type="ECO:0000313" key="10">
    <source>
        <dbReference type="EMBL" id="MDY0883330.1"/>
    </source>
</evidence>
<name>A0ABU5EAF8_9PROT</name>
<dbReference type="InterPro" id="IPR050166">
    <property type="entry name" value="ABC_transporter_ATP-bind"/>
</dbReference>
<dbReference type="RefSeq" id="WP_320508368.1">
    <property type="nucleotide sequence ID" value="NZ_JAXCLW010000002.1"/>
</dbReference>
<keyword evidence="11" id="KW-1185">Reference proteome</keyword>
<keyword evidence="5" id="KW-0547">Nucleotide-binding</keyword>
<gene>
    <name evidence="10" type="ORF">SMD27_10780</name>
</gene>
<keyword evidence="4" id="KW-0997">Cell inner membrane</keyword>
<keyword evidence="6 10" id="KW-0067">ATP-binding</keyword>
<accession>A0ABU5EAF8</accession>
<keyword evidence="8" id="KW-0472">Membrane</keyword>
<dbReference type="PANTHER" id="PTHR42788">
    <property type="entry name" value="TAURINE IMPORT ATP-BINDING PROTEIN-RELATED"/>
    <property type="match status" value="1"/>
</dbReference>
<comment type="similarity">
    <text evidence="1">Belongs to the ABC transporter superfamily.</text>
</comment>
<dbReference type="Proteomes" id="UP001279642">
    <property type="component" value="Unassembled WGS sequence"/>
</dbReference>
<dbReference type="SUPFAM" id="SSF52540">
    <property type="entry name" value="P-loop containing nucleoside triphosphate hydrolases"/>
    <property type="match status" value="1"/>
</dbReference>
<dbReference type="SMART" id="SM00382">
    <property type="entry name" value="AAA"/>
    <property type="match status" value="1"/>
</dbReference>
<dbReference type="PROSITE" id="PS00211">
    <property type="entry name" value="ABC_TRANSPORTER_1"/>
    <property type="match status" value="1"/>
</dbReference>
<comment type="caution">
    <text evidence="10">The sequence shown here is derived from an EMBL/GenBank/DDBJ whole genome shotgun (WGS) entry which is preliminary data.</text>
</comment>
<dbReference type="GO" id="GO:0005524">
    <property type="term" value="F:ATP binding"/>
    <property type="evidence" value="ECO:0007669"/>
    <property type="project" value="UniProtKB-KW"/>
</dbReference>
<dbReference type="PANTHER" id="PTHR42788:SF18">
    <property type="entry name" value="TAURINE IMPORT ATP-BINDING PROTEIN TAUB"/>
    <property type="match status" value="1"/>
</dbReference>
<dbReference type="InterPro" id="IPR017871">
    <property type="entry name" value="ABC_transporter-like_CS"/>
</dbReference>